<sequence length="102" mass="11703">MKIQISHLKLIWSFSGFDGKDIRLESGLRLSILSSVEKITINEGRKEQKFTEEEVIGLINYGIKSPIFKALWLHNFKLPYSIKPDIIPEEASSRNIKGPVLY</sequence>
<gene>
    <name evidence="1" type="ORF">BSL78_20299</name>
</gene>
<keyword evidence="2" id="KW-1185">Reference proteome</keyword>
<reference evidence="1 2" key="1">
    <citation type="journal article" date="2017" name="PLoS Biol.">
        <title>The sea cucumber genome provides insights into morphological evolution and visceral regeneration.</title>
        <authorList>
            <person name="Zhang X."/>
            <person name="Sun L."/>
            <person name="Yuan J."/>
            <person name="Sun Y."/>
            <person name="Gao Y."/>
            <person name="Zhang L."/>
            <person name="Li S."/>
            <person name="Dai H."/>
            <person name="Hamel J.F."/>
            <person name="Liu C."/>
            <person name="Yu Y."/>
            <person name="Liu S."/>
            <person name="Lin W."/>
            <person name="Guo K."/>
            <person name="Jin S."/>
            <person name="Xu P."/>
            <person name="Storey K.B."/>
            <person name="Huan P."/>
            <person name="Zhang T."/>
            <person name="Zhou Y."/>
            <person name="Zhang J."/>
            <person name="Lin C."/>
            <person name="Li X."/>
            <person name="Xing L."/>
            <person name="Huo D."/>
            <person name="Sun M."/>
            <person name="Wang L."/>
            <person name="Mercier A."/>
            <person name="Li F."/>
            <person name="Yang H."/>
            <person name="Xiang J."/>
        </authorList>
    </citation>
    <scope>NUCLEOTIDE SEQUENCE [LARGE SCALE GENOMIC DNA]</scope>
    <source>
        <strain evidence="1">Shaxun</strain>
        <tissue evidence="1">Muscle</tissue>
    </source>
</reference>
<evidence type="ECO:0000313" key="2">
    <source>
        <dbReference type="Proteomes" id="UP000230750"/>
    </source>
</evidence>
<proteinExistence type="predicted"/>
<protein>
    <submittedName>
        <fullName evidence="1">Uncharacterized protein</fullName>
    </submittedName>
</protein>
<dbReference type="EMBL" id="MRZV01000898">
    <property type="protein sequence ID" value="PIK42852.1"/>
    <property type="molecule type" value="Genomic_DNA"/>
</dbReference>
<dbReference type="Proteomes" id="UP000230750">
    <property type="component" value="Unassembled WGS sequence"/>
</dbReference>
<evidence type="ECO:0000313" key="1">
    <source>
        <dbReference type="EMBL" id="PIK42852.1"/>
    </source>
</evidence>
<comment type="caution">
    <text evidence="1">The sequence shown here is derived from an EMBL/GenBank/DDBJ whole genome shotgun (WGS) entry which is preliminary data.</text>
</comment>
<organism evidence="1 2">
    <name type="scientific">Stichopus japonicus</name>
    <name type="common">Sea cucumber</name>
    <dbReference type="NCBI Taxonomy" id="307972"/>
    <lineage>
        <taxon>Eukaryota</taxon>
        <taxon>Metazoa</taxon>
        <taxon>Echinodermata</taxon>
        <taxon>Eleutherozoa</taxon>
        <taxon>Echinozoa</taxon>
        <taxon>Holothuroidea</taxon>
        <taxon>Aspidochirotacea</taxon>
        <taxon>Aspidochirotida</taxon>
        <taxon>Stichopodidae</taxon>
        <taxon>Apostichopus</taxon>
    </lineage>
</organism>
<name>A0A2G8K4D8_STIJA</name>
<accession>A0A2G8K4D8</accession>
<dbReference type="AlphaFoldDB" id="A0A2G8K4D8"/>